<keyword evidence="1" id="KW-0732">Signal</keyword>
<dbReference type="AlphaFoldDB" id="A0A380U1F1"/>
<accession>A0A380U1F1</accession>
<reference evidence="2 3" key="1">
    <citation type="submission" date="2018-06" db="EMBL/GenBank/DDBJ databases">
        <authorList>
            <consortium name="Pathogen Informatics"/>
            <person name="Doyle S."/>
        </authorList>
    </citation>
    <scope>NUCLEOTIDE SEQUENCE [LARGE SCALE GENOMIC DNA]</scope>
    <source>
        <strain evidence="2 3">NCTC10801</strain>
    </source>
</reference>
<feature type="signal peptide" evidence="1">
    <location>
        <begin position="1"/>
        <end position="20"/>
    </location>
</feature>
<evidence type="ECO:0008006" key="4">
    <source>
        <dbReference type="Google" id="ProtNLM"/>
    </source>
</evidence>
<organism evidence="2 3">
    <name type="scientific">[Actinobacillus] rossii</name>
    <dbReference type="NCBI Taxonomy" id="123820"/>
    <lineage>
        <taxon>Bacteria</taxon>
        <taxon>Pseudomonadati</taxon>
        <taxon>Pseudomonadota</taxon>
        <taxon>Gammaproteobacteria</taxon>
        <taxon>Pasteurellales</taxon>
        <taxon>Pasteurellaceae</taxon>
    </lineage>
</organism>
<evidence type="ECO:0000313" key="2">
    <source>
        <dbReference type="EMBL" id="SUT94744.1"/>
    </source>
</evidence>
<protein>
    <recommendedName>
        <fullName evidence="4">Lipoprotein</fullName>
    </recommendedName>
</protein>
<dbReference type="Proteomes" id="UP000254649">
    <property type="component" value="Unassembled WGS sequence"/>
</dbReference>
<keyword evidence="3" id="KW-1185">Reference proteome</keyword>
<evidence type="ECO:0000256" key="1">
    <source>
        <dbReference type="SAM" id="SignalP"/>
    </source>
</evidence>
<gene>
    <name evidence="2" type="ORF">NCTC10801_02291</name>
</gene>
<evidence type="ECO:0000313" key="3">
    <source>
        <dbReference type="Proteomes" id="UP000254649"/>
    </source>
</evidence>
<name>A0A380U1F1_9PAST</name>
<feature type="chain" id="PRO_5016673447" description="Lipoprotein" evidence="1">
    <location>
        <begin position="21"/>
        <end position="100"/>
    </location>
</feature>
<proteinExistence type="predicted"/>
<dbReference type="EMBL" id="UFRQ01000003">
    <property type="protein sequence ID" value="SUT94744.1"/>
    <property type="molecule type" value="Genomic_DNA"/>
</dbReference>
<dbReference type="PROSITE" id="PS51257">
    <property type="entry name" value="PROKAR_LIPOPROTEIN"/>
    <property type="match status" value="1"/>
</dbReference>
<sequence>MKIKTLALSFALALGLAACNDEKDYSGTYIQVDRPKSSFTFQKGKNGDYQATLTDIIGKNSLTGTIKNGVFYRVSDNEKVGEFKDNTFILTSGSTYKKSQ</sequence>